<dbReference type="AlphaFoldDB" id="S7XUY2"/>
<keyword evidence="11" id="KW-1185">Reference proteome</keyword>
<evidence type="ECO:0000313" key="10">
    <source>
        <dbReference type="EMBL" id="EPR79683.1"/>
    </source>
</evidence>
<keyword evidence="4 9" id="KW-0812">Transmembrane</keyword>
<dbReference type="HOGENOM" id="CLU_023964_1_0_1"/>
<evidence type="ECO:0000256" key="1">
    <source>
        <dbReference type="ARBA" id="ARBA00004141"/>
    </source>
</evidence>
<keyword evidence="6 9" id="KW-0067">ATP-binding</keyword>
<comment type="similarity">
    <text evidence="2 9">Belongs to the ADP/ATP translocase tlc family.</text>
</comment>
<keyword evidence="3 9" id="KW-0813">Transport</keyword>
<feature type="transmembrane region" description="Helical" evidence="9">
    <location>
        <begin position="242"/>
        <end position="265"/>
    </location>
</feature>
<feature type="transmembrane region" description="Helical" evidence="9">
    <location>
        <begin position="375"/>
        <end position="398"/>
    </location>
</feature>
<dbReference type="OMA" id="PNAVHND"/>
<feature type="transmembrane region" description="Helical" evidence="9">
    <location>
        <begin position="115"/>
        <end position="133"/>
    </location>
</feature>
<keyword evidence="5 9" id="KW-0547">Nucleotide-binding</keyword>
<evidence type="ECO:0000256" key="7">
    <source>
        <dbReference type="ARBA" id="ARBA00022989"/>
    </source>
</evidence>
<evidence type="ECO:0000256" key="3">
    <source>
        <dbReference type="ARBA" id="ARBA00022448"/>
    </source>
</evidence>
<evidence type="ECO:0000313" key="11">
    <source>
        <dbReference type="Proteomes" id="UP000014978"/>
    </source>
</evidence>
<dbReference type="PANTHER" id="PTHR31187">
    <property type="match status" value="1"/>
</dbReference>
<organism evidence="10 11">
    <name type="scientific">Spraguea lophii (strain 42_110)</name>
    <name type="common">Microsporidian parasite</name>
    <dbReference type="NCBI Taxonomy" id="1358809"/>
    <lineage>
        <taxon>Eukaryota</taxon>
        <taxon>Fungi</taxon>
        <taxon>Fungi incertae sedis</taxon>
        <taxon>Microsporidia</taxon>
        <taxon>Spragueidae</taxon>
        <taxon>Spraguea</taxon>
    </lineage>
</organism>
<dbReference type="InterPro" id="IPR004667">
    <property type="entry name" value="ADP_ATP_car_bac_type"/>
</dbReference>
<dbReference type="OrthoDB" id="2190844at2759"/>
<dbReference type="SUPFAM" id="SSF103473">
    <property type="entry name" value="MFS general substrate transporter"/>
    <property type="match status" value="1"/>
</dbReference>
<dbReference type="GO" id="GO:0016020">
    <property type="term" value="C:membrane"/>
    <property type="evidence" value="ECO:0007669"/>
    <property type="project" value="UniProtKB-SubCell"/>
</dbReference>
<dbReference type="GO" id="GO:0005471">
    <property type="term" value="F:ATP:ADP antiporter activity"/>
    <property type="evidence" value="ECO:0007669"/>
    <property type="project" value="InterPro"/>
</dbReference>
<keyword evidence="8 9" id="KW-0472">Membrane</keyword>
<dbReference type="InParanoid" id="S7XUY2"/>
<feature type="transmembrane region" description="Helical" evidence="9">
    <location>
        <begin position="303"/>
        <end position="321"/>
    </location>
</feature>
<feature type="transmembrane region" description="Helical" evidence="9">
    <location>
        <begin position="161"/>
        <end position="194"/>
    </location>
</feature>
<keyword evidence="7 9" id="KW-1133">Transmembrane helix</keyword>
<protein>
    <recommendedName>
        <fullName evidence="9">ADP,ATP carrier protein</fullName>
    </recommendedName>
</protein>
<dbReference type="STRING" id="1358809.S7XUY2"/>
<dbReference type="InterPro" id="IPR036259">
    <property type="entry name" value="MFS_trans_sf"/>
</dbReference>
<evidence type="ECO:0000256" key="2">
    <source>
        <dbReference type="ARBA" id="ARBA00007127"/>
    </source>
</evidence>
<feature type="transmembrane region" description="Helical" evidence="9">
    <location>
        <begin position="488"/>
        <end position="507"/>
    </location>
</feature>
<dbReference type="Pfam" id="PF03219">
    <property type="entry name" value="TLC"/>
    <property type="match status" value="1"/>
</dbReference>
<dbReference type="PANTHER" id="PTHR31187:SF1">
    <property type="entry name" value="ADP,ATP CARRIER PROTEIN 1"/>
    <property type="match status" value="1"/>
</dbReference>
<evidence type="ECO:0000256" key="5">
    <source>
        <dbReference type="ARBA" id="ARBA00022741"/>
    </source>
</evidence>
<comment type="subcellular location">
    <subcellularLocation>
        <location evidence="1 9">Membrane</location>
        <topology evidence="1 9">Multi-pass membrane protein</topology>
    </subcellularLocation>
</comment>
<feature type="transmembrane region" description="Helical" evidence="9">
    <location>
        <begin position="341"/>
        <end position="363"/>
    </location>
</feature>
<feature type="transmembrane region" description="Helical" evidence="9">
    <location>
        <begin position="206"/>
        <end position="227"/>
    </location>
</feature>
<dbReference type="EMBL" id="ATCN01000156">
    <property type="protein sequence ID" value="EPR79683.1"/>
    <property type="molecule type" value="Genomic_DNA"/>
</dbReference>
<evidence type="ECO:0000256" key="4">
    <source>
        <dbReference type="ARBA" id="ARBA00022692"/>
    </source>
</evidence>
<dbReference type="VEuPathDB" id="MicrosporidiaDB:SLOPH_113"/>
<dbReference type="Proteomes" id="UP000014978">
    <property type="component" value="Unassembled WGS sequence"/>
</dbReference>
<evidence type="ECO:0000256" key="9">
    <source>
        <dbReference type="RuleBase" id="RU363121"/>
    </source>
</evidence>
<feature type="transmembrane region" description="Helical" evidence="9">
    <location>
        <begin position="513"/>
        <end position="534"/>
    </location>
</feature>
<dbReference type="GO" id="GO:0005524">
    <property type="term" value="F:ATP binding"/>
    <property type="evidence" value="ECO:0007669"/>
    <property type="project" value="UniProtKB-KW"/>
</dbReference>
<name>S7XUY2_SPRLO</name>
<sequence length="563" mass="63468">MADYDSTENFQANLPTEMEVEQSAQRTSNKTFGIIKVAGIETKKILFLCLISFLICFVYSIMKELKDAFVIVRQTPASINILKLFYVPPVAIIGALLVQKMLVSSDNKTILKRMLMFFAAIFILFTILSLPFVNLDFSGQSTKDMLSDGKMKFKGTESVVAAVYTVISWTSTLCFVSAEIYGSLVMSLLLFSFLNDICPIKQFLRFLPLILIFANVSLICSAGSLYVLKTLINNLSFRNKQYLYSGLFLILALVCMLTWLVITILDNVVLSKPMFIIENPVKKKKKGSVAYGEGFKTMFSSKFLLAMCITVLFYNLSQNMADSSYKSLMLIQKNLKNMDESYIMKNQCISQIVTALCVITLLITPFSRIVQLTGWVVSGMITPIYIAVIGITAFFLALYNTGSVGKNAFGFINTFIQAHPFLHKMKKSTDKYALFDNEEFLGMIFISGGYKVMKYASFDICKEAISMRIDPQYRSQFKGIYDGMCGKMGKMLGSIIGFIITILFNTQDVREASFVYLIISMIFAVIWIITIIYLGRKYNDSVAKNKFVDIDIIGEKDPKKLNL</sequence>
<evidence type="ECO:0000256" key="6">
    <source>
        <dbReference type="ARBA" id="ARBA00022840"/>
    </source>
</evidence>
<evidence type="ECO:0000256" key="8">
    <source>
        <dbReference type="ARBA" id="ARBA00023136"/>
    </source>
</evidence>
<gene>
    <name evidence="10" type="ORF">SLOPH_113</name>
</gene>
<feature type="transmembrane region" description="Helical" evidence="9">
    <location>
        <begin position="45"/>
        <end position="62"/>
    </location>
</feature>
<accession>S7XUY2</accession>
<comment type="caution">
    <text evidence="10">The sequence shown here is derived from an EMBL/GenBank/DDBJ whole genome shotgun (WGS) entry which is preliminary data.</text>
</comment>
<feature type="transmembrane region" description="Helical" evidence="9">
    <location>
        <begin position="82"/>
        <end position="103"/>
    </location>
</feature>
<proteinExistence type="inferred from homology"/>
<reference evidence="11" key="1">
    <citation type="journal article" date="2013" name="PLoS Genet.">
        <title>The genome of Spraguea lophii and the basis of host-microsporidian interactions.</title>
        <authorList>
            <person name="Campbell S.E."/>
            <person name="Williams T.A."/>
            <person name="Yousuf A."/>
            <person name="Soanes D.M."/>
            <person name="Paszkiewicz K.H."/>
            <person name="Williams B.A.P."/>
        </authorList>
    </citation>
    <scope>NUCLEOTIDE SEQUENCE [LARGE SCALE GENOMIC DNA]</scope>
    <source>
        <strain evidence="11">42_110</strain>
    </source>
</reference>